<dbReference type="OrthoDB" id="956506at2"/>
<dbReference type="EMBL" id="CP032157">
    <property type="protein sequence ID" value="AXY74655.1"/>
    <property type="molecule type" value="Genomic_DNA"/>
</dbReference>
<proteinExistence type="predicted"/>
<sequence>MSNIKTVIEEWSVKDLEDGSAINVSVLGCTELGNEARPGVQVCYMGNIINFEPLAVERWAYQAHKAGVTAYLLEANSWMVHEDQYVKIYLLTEAPLKVKVEVKTRSSKPVIKEYSLPFETGE</sequence>
<dbReference type="AlphaFoldDB" id="A0A3B7MSP9"/>
<accession>A0A3B7MSP9</accession>
<evidence type="ECO:0000313" key="2">
    <source>
        <dbReference type="Proteomes" id="UP000263900"/>
    </source>
</evidence>
<dbReference type="Proteomes" id="UP000263900">
    <property type="component" value="Chromosome"/>
</dbReference>
<dbReference type="KEGG" id="pseg:D3H65_11980"/>
<keyword evidence="2" id="KW-1185">Reference proteome</keyword>
<name>A0A3B7MSP9_9BACT</name>
<gene>
    <name evidence="1" type="ORF">D3H65_11980</name>
</gene>
<protein>
    <submittedName>
        <fullName evidence="1">Uncharacterized protein</fullName>
    </submittedName>
</protein>
<evidence type="ECO:0000313" key="1">
    <source>
        <dbReference type="EMBL" id="AXY74655.1"/>
    </source>
</evidence>
<organism evidence="1 2">
    <name type="scientific">Paraflavitalea soli</name>
    <dbReference type="NCBI Taxonomy" id="2315862"/>
    <lineage>
        <taxon>Bacteria</taxon>
        <taxon>Pseudomonadati</taxon>
        <taxon>Bacteroidota</taxon>
        <taxon>Chitinophagia</taxon>
        <taxon>Chitinophagales</taxon>
        <taxon>Chitinophagaceae</taxon>
        <taxon>Paraflavitalea</taxon>
    </lineage>
</organism>
<reference evidence="1 2" key="1">
    <citation type="submission" date="2018-09" db="EMBL/GenBank/DDBJ databases">
        <title>Genome sequencing of strain 6GH32-13.</title>
        <authorList>
            <person name="Weon H.-Y."/>
            <person name="Heo J."/>
            <person name="Kwon S.-W."/>
        </authorList>
    </citation>
    <scope>NUCLEOTIDE SEQUENCE [LARGE SCALE GENOMIC DNA]</scope>
    <source>
        <strain evidence="1 2">5GH32-13</strain>
    </source>
</reference>
<dbReference type="RefSeq" id="WP_119050540.1">
    <property type="nucleotide sequence ID" value="NZ_CP032157.1"/>
</dbReference>
<dbReference type="PROSITE" id="PS51257">
    <property type="entry name" value="PROKAR_LIPOPROTEIN"/>
    <property type="match status" value="1"/>
</dbReference>